<evidence type="ECO:0000313" key="2">
    <source>
        <dbReference type="Proteomes" id="UP000606786"/>
    </source>
</evidence>
<accession>A0A811UHD1</accession>
<gene>
    <name evidence="1" type="ORF">CCAP1982_LOCUS5285</name>
</gene>
<sequence length="102" mass="11251">MLSILYRSKPSLAVVILRCNVDFTAASSTMNCYLHSRCMVGDDTGNKLALLGIFTTDILETSTPSVLYIQPDTSLAMTNINSILLSEYRKQNSSKEGIQRLS</sequence>
<keyword evidence="2" id="KW-1185">Reference proteome</keyword>
<comment type="caution">
    <text evidence="1">The sequence shown here is derived from an EMBL/GenBank/DDBJ whole genome shotgun (WGS) entry which is preliminary data.</text>
</comment>
<name>A0A811UHD1_CERCA</name>
<protein>
    <submittedName>
        <fullName evidence="1">(Mediterranean fruit fly) hypothetical protein</fullName>
    </submittedName>
</protein>
<dbReference type="Proteomes" id="UP000606786">
    <property type="component" value="Unassembled WGS sequence"/>
</dbReference>
<proteinExistence type="predicted"/>
<dbReference type="AlphaFoldDB" id="A0A811UHD1"/>
<evidence type="ECO:0000313" key="1">
    <source>
        <dbReference type="EMBL" id="CAD6996613.1"/>
    </source>
</evidence>
<organism evidence="1 2">
    <name type="scientific">Ceratitis capitata</name>
    <name type="common">Mediterranean fruit fly</name>
    <name type="synonym">Tephritis capitata</name>
    <dbReference type="NCBI Taxonomy" id="7213"/>
    <lineage>
        <taxon>Eukaryota</taxon>
        <taxon>Metazoa</taxon>
        <taxon>Ecdysozoa</taxon>
        <taxon>Arthropoda</taxon>
        <taxon>Hexapoda</taxon>
        <taxon>Insecta</taxon>
        <taxon>Pterygota</taxon>
        <taxon>Neoptera</taxon>
        <taxon>Endopterygota</taxon>
        <taxon>Diptera</taxon>
        <taxon>Brachycera</taxon>
        <taxon>Muscomorpha</taxon>
        <taxon>Tephritoidea</taxon>
        <taxon>Tephritidae</taxon>
        <taxon>Ceratitis</taxon>
        <taxon>Ceratitis</taxon>
    </lineage>
</organism>
<reference evidence="1" key="1">
    <citation type="submission" date="2020-11" db="EMBL/GenBank/DDBJ databases">
        <authorList>
            <person name="Whitehead M."/>
        </authorList>
    </citation>
    <scope>NUCLEOTIDE SEQUENCE</scope>
    <source>
        <strain evidence="1">EGII</strain>
    </source>
</reference>
<dbReference type="EMBL" id="CAJHJT010000012">
    <property type="protein sequence ID" value="CAD6996613.1"/>
    <property type="molecule type" value="Genomic_DNA"/>
</dbReference>